<dbReference type="EMBL" id="NEVK01000003">
    <property type="protein sequence ID" value="OZI24482.1"/>
    <property type="molecule type" value="Genomic_DNA"/>
</dbReference>
<proteinExistence type="predicted"/>
<dbReference type="Gene3D" id="3.30.1330.40">
    <property type="entry name" value="RutC-like"/>
    <property type="match status" value="1"/>
</dbReference>
<dbReference type="SUPFAM" id="SSF55298">
    <property type="entry name" value="YjgF-like"/>
    <property type="match status" value="1"/>
</dbReference>
<sequence length="156" mass="16137">MSSAISARVQALGLALEPAGSPAANYVSRVQVGDLLFISGQVPRKGDQAVWLGRVGDTLTEDEGRQAARQAALGVLAHLADAVGDDLARVLRVVRLGVFVACTPEFNRQSAVADGASDLMVEVLGEAGRHARTAVGVASLPRGVAVEVEAIIQIES</sequence>
<evidence type="ECO:0000313" key="3">
    <source>
        <dbReference type="Proteomes" id="UP000216947"/>
    </source>
</evidence>
<keyword evidence="3" id="KW-1185">Reference proteome</keyword>
<comment type="caution">
    <text evidence="2">The sequence shown here is derived from an EMBL/GenBank/DDBJ whole genome shotgun (WGS) entry which is preliminary data.</text>
</comment>
<dbReference type="AlphaFoldDB" id="A0A261RIH7"/>
<dbReference type="Proteomes" id="UP000216947">
    <property type="component" value="Unassembled WGS sequence"/>
</dbReference>
<protein>
    <recommendedName>
        <fullName evidence="1">Endoribonuclease L-PSP/chorismate mutase-like domain-containing protein</fullName>
    </recommendedName>
</protein>
<dbReference type="Pfam" id="PF14588">
    <property type="entry name" value="YjgF_endoribonc"/>
    <property type="match status" value="1"/>
</dbReference>
<gene>
    <name evidence="2" type="ORF">CAL19_02910</name>
</gene>
<dbReference type="InterPro" id="IPR035959">
    <property type="entry name" value="RutC-like_sf"/>
</dbReference>
<dbReference type="PANTHER" id="PTHR43760">
    <property type="entry name" value="ENDORIBONUCLEASE-RELATED"/>
    <property type="match status" value="1"/>
</dbReference>
<dbReference type="PANTHER" id="PTHR43760:SF1">
    <property type="entry name" value="ENDORIBONUCLEASE L-PSP_CHORISMATE MUTASE-LIKE DOMAIN-CONTAINING PROTEIN"/>
    <property type="match status" value="1"/>
</dbReference>
<accession>A0A261RIH7</accession>
<name>A0A261RIH7_9BORD</name>
<evidence type="ECO:0000313" key="2">
    <source>
        <dbReference type="EMBL" id="OZI24482.1"/>
    </source>
</evidence>
<dbReference type="OrthoDB" id="8587942at2"/>
<reference evidence="3" key="1">
    <citation type="submission" date="2017-05" db="EMBL/GenBank/DDBJ databases">
        <title>Complete and WGS of Bordetella genogroups.</title>
        <authorList>
            <person name="Spilker T."/>
            <person name="Lipuma J."/>
        </authorList>
    </citation>
    <scope>NUCLEOTIDE SEQUENCE [LARGE SCALE GENOMIC DNA]</scope>
    <source>
        <strain evidence="3">AU18089</strain>
    </source>
</reference>
<organism evidence="2 3">
    <name type="scientific">Bordetella genomosp. 7</name>
    <dbReference type="NCBI Taxonomy" id="1416805"/>
    <lineage>
        <taxon>Bacteria</taxon>
        <taxon>Pseudomonadati</taxon>
        <taxon>Pseudomonadota</taxon>
        <taxon>Betaproteobacteria</taxon>
        <taxon>Burkholderiales</taxon>
        <taxon>Alcaligenaceae</taxon>
        <taxon>Bordetella</taxon>
    </lineage>
</organism>
<dbReference type="RefSeq" id="WP_026640970.1">
    <property type="nucleotide sequence ID" value="NZ_NEVI01000004.1"/>
</dbReference>
<feature type="domain" description="Endoribonuclease L-PSP/chorismate mutase-like" evidence="1">
    <location>
        <begin position="7"/>
        <end position="135"/>
    </location>
</feature>
<evidence type="ECO:0000259" key="1">
    <source>
        <dbReference type="Pfam" id="PF14588"/>
    </source>
</evidence>
<dbReference type="InterPro" id="IPR013813">
    <property type="entry name" value="Endoribo_LPSP/chorism_mut-like"/>
</dbReference>
<dbReference type="CDD" id="cd02199">
    <property type="entry name" value="YjgF_YER057c_UK114_like_1"/>
    <property type="match status" value="1"/>
</dbReference>